<accession>A0A183UPH4</accession>
<evidence type="ECO:0000256" key="1">
    <source>
        <dbReference type="SAM" id="SignalP"/>
    </source>
</evidence>
<dbReference type="AlphaFoldDB" id="A0A183UPH4"/>
<dbReference type="EMBL" id="UYWY01020485">
    <property type="protein sequence ID" value="VDM41715.1"/>
    <property type="molecule type" value="Genomic_DNA"/>
</dbReference>
<dbReference type="Proteomes" id="UP000050794">
    <property type="component" value="Unassembled WGS sequence"/>
</dbReference>
<evidence type="ECO:0000313" key="2">
    <source>
        <dbReference type="EMBL" id="VDM41715.1"/>
    </source>
</evidence>
<dbReference type="WBParaSite" id="TCNE_0001039401-mRNA-1">
    <property type="protein sequence ID" value="TCNE_0001039401-mRNA-1"/>
    <property type="gene ID" value="TCNE_0001039401"/>
</dbReference>
<reference evidence="2 3" key="2">
    <citation type="submission" date="2018-11" db="EMBL/GenBank/DDBJ databases">
        <authorList>
            <consortium name="Pathogen Informatics"/>
        </authorList>
    </citation>
    <scope>NUCLEOTIDE SEQUENCE [LARGE SCALE GENOMIC DNA]</scope>
</reference>
<protein>
    <submittedName>
        <fullName evidence="4">DUF3365 domain-containing protein</fullName>
    </submittedName>
</protein>
<sequence>MPNLKVVLVVLVGVFSSVVLASALTPQAQKYIEEVKAVLGPATVSAIVKVRDDHSLTVEQKAQKIYDIMKAVPESTLRRIPFPPRMRSLPAPILERIRAVAVNKSLTLSAKIKEGEKIIMSLTPEQKKLLPTLADANLRTGWHTSKHISRSACEKLYKQVETVNLGFRAAVHCTVILVACCHCKVKYSKRTITSHTLTAFEASPRKLAVFED</sequence>
<evidence type="ECO:0000313" key="4">
    <source>
        <dbReference type="WBParaSite" id="TCNE_0001039401-mRNA-1"/>
    </source>
</evidence>
<name>A0A183UPH4_TOXCA</name>
<keyword evidence="3" id="KW-1185">Reference proteome</keyword>
<gene>
    <name evidence="2" type="ORF">TCNE_LOCUS10394</name>
</gene>
<organism evidence="3 4">
    <name type="scientific">Toxocara canis</name>
    <name type="common">Canine roundworm</name>
    <dbReference type="NCBI Taxonomy" id="6265"/>
    <lineage>
        <taxon>Eukaryota</taxon>
        <taxon>Metazoa</taxon>
        <taxon>Ecdysozoa</taxon>
        <taxon>Nematoda</taxon>
        <taxon>Chromadorea</taxon>
        <taxon>Rhabditida</taxon>
        <taxon>Spirurina</taxon>
        <taxon>Ascaridomorpha</taxon>
        <taxon>Ascaridoidea</taxon>
        <taxon>Toxocaridae</taxon>
        <taxon>Toxocara</taxon>
    </lineage>
</organism>
<feature type="chain" id="PRO_5044553316" evidence="1">
    <location>
        <begin position="24"/>
        <end position="212"/>
    </location>
</feature>
<keyword evidence="1" id="KW-0732">Signal</keyword>
<reference evidence="4" key="1">
    <citation type="submission" date="2016-06" db="UniProtKB">
        <authorList>
            <consortium name="WormBaseParasite"/>
        </authorList>
    </citation>
    <scope>IDENTIFICATION</scope>
</reference>
<feature type="signal peptide" evidence="1">
    <location>
        <begin position="1"/>
        <end position="23"/>
    </location>
</feature>
<evidence type="ECO:0000313" key="3">
    <source>
        <dbReference type="Proteomes" id="UP000050794"/>
    </source>
</evidence>
<proteinExistence type="predicted"/>